<dbReference type="InterPro" id="IPR014710">
    <property type="entry name" value="RmlC-like_jellyroll"/>
</dbReference>
<dbReference type="Proteomes" id="UP000886748">
    <property type="component" value="Unassembled WGS sequence"/>
</dbReference>
<dbReference type="EMBL" id="DVOD01000010">
    <property type="protein sequence ID" value="HIU91728.1"/>
    <property type="molecule type" value="Genomic_DNA"/>
</dbReference>
<evidence type="ECO:0000259" key="5">
    <source>
        <dbReference type="PROSITE" id="PS51063"/>
    </source>
</evidence>
<dbReference type="SUPFAM" id="SSF46785">
    <property type="entry name" value="Winged helix' DNA-binding domain"/>
    <property type="match status" value="1"/>
</dbReference>
<comment type="caution">
    <text evidence="6">The sequence shown here is derived from an EMBL/GenBank/DDBJ whole genome shotgun (WGS) entry which is preliminary data.</text>
</comment>
<evidence type="ECO:0000313" key="7">
    <source>
        <dbReference type="Proteomes" id="UP000886748"/>
    </source>
</evidence>
<dbReference type="Gene3D" id="2.60.120.10">
    <property type="entry name" value="Jelly Rolls"/>
    <property type="match status" value="1"/>
</dbReference>
<dbReference type="SMART" id="SM00100">
    <property type="entry name" value="cNMP"/>
    <property type="match status" value="1"/>
</dbReference>
<dbReference type="InterPro" id="IPR012318">
    <property type="entry name" value="HTH_CRP"/>
</dbReference>
<evidence type="ECO:0000259" key="4">
    <source>
        <dbReference type="PROSITE" id="PS50042"/>
    </source>
</evidence>
<dbReference type="AlphaFoldDB" id="A0A9D1MZ74"/>
<dbReference type="GO" id="GO:0003700">
    <property type="term" value="F:DNA-binding transcription factor activity"/>
    <property type="evidence" value="ECO:0007669"/>
    <property type="project" value="TreeGrafter"/>
</dbReference>
<dbReference type="GO" id="GO:0005829">
    <property type="term" value="C:cytosol"/>
    <property type="evidence" value="ECO:0007669"/>
    <property type="project" value="TreeGrafter"/>
</dbReference>
<evidence type="ECO:0000256" key="2">
    <source>
        <dbReference type="ARBA" id="ARBA00023125"/>
    </source>
</evidence>
<dbReference type="Pfam" id="PF00027">
    <property type="entry name" value="cNMP_binding"/>
    <property type="match status" value="1"/>
</dbReference>
<dbReference type="PROSITE" id="PS51063">
    <property type="entry name" value="HTH_CRP_2"/>
    <property type="match status" value="1"/>
</dbReference>
<accession>A0A9D1MZ74</accession>
<dbReference type="PANTHER" id="PTHR24567:SF58">
    <property type="entry name" value="CYCLIC AMP-BINDING REGULATORY PROTEIN"/>
    <property type="match status" value="1"/>
</dbReference>
<keyword evidence="1" id="KW-0805">Transcription regulation</keyword>
<dbReference type="InterPro" id="IPR036390">
    <property type="entry name" value="WH_DNA-bd_sf"/>
</dbReference>
<feature type="domain" description="HTH crp-type" evidence="5">
    <location>
        <begin position="143"/>
        <end position="209"/>
    </location>
</feature>
<gene>
    <name evidence="6" type="ORF">IAD26_01190</name>
</gene>
<dbReference type="GO" id="GO:0003677">
    <property type="term" value="F:DNA binding"/>
    <property type="evidence" value="ECO:0007669"/>
    <property type="project" value="UniProtKB-KW"/>
</dbReference>
<keyword evidence="2" id="KW-0238">DNA-binding</keyword>
<dbReference type="InterPro" id="IPR000595">
    <property type="entry name" value="cNMP-bd_dom"/>
</dbReference>
<dbReference type="SUPFAM" id="SSF51206">
    <property type="entry name" value="cAMP-binding domain-like"/>
    <property type="match status" value="1"/>
</dbReference>
<dbReference type="InterPro" id="IPR018490">
    <property type="entry name" value="cNMP-bd_dom_sf"/>
</dbReference>
<reference evidence="6" key="1">
    <citation type="submission" date="2020-10" db="EMBL/GenBank/DDBJ databases">
        <authorList>
            <person name="Gilroy R."/>
        </authorList>
    </citation>
    <scope>NUCLEOTIDE SEQUENCE</scope>
    <source>
        <strain evidence="6">CHK154-7741</strain>
    </source>
</reference>
<organism evidence="6 7">
    <name type="scientific">Candidatus Limenecus avicola</name>
    <dbReference type="NCBI Taxonomy" id="2840847"/>
    <lineage>
        <taxon>Bacteria</taxon>
        <taxon>Bacillati</taxon>
        <taxon>Bacillota</taxon>
        <taxon>Clostridia</taxon>
        <taxon>Eubacteriales</taxon>
        <taxon>Clostridiaceae</taxon>
        <taxon>Clostridiaceae incertae sedis</taxon>
        <taxon>Candidatus Limenecus</taxon>
    </lineage>
</organism>
<dbReference type="InterPro" id="IPR050397">
    <property type="entry name" value="Env_Response_Regulators"/>
</dbReference>
<sequence length="209" mass="24286">MNIFENISKQEKNELQKCLQAVLKSYKKDEIIFNADEKVSCIYYVQEGAVELIKDDLNGNEIIIGRIFENETFAESFVCTQTPSMVCAKALTDTKILMLNFNRILNICSNSCPFHKKLLKNLLKIIAFKNIHLQTRLELLSKKTLRERILCLLSKYKKSTDSEIFEIPYSREKMAQFLGANRSALSRELSKLKNENLIDYHFNSFKINL</sequence>
<protein>
    <submittedName>
        <fullName evidence="6">Crp/Fnr family transcriptional regulator</fullName>
    </submittedName>
</protein>
<evidence type="ECO:0000256" key="3">
    <source>
        <dbReference type="ARBA" id="ARBA00023163"/>
    </source>
</evidence>
<dbReference type="PROSITE" id="PS50042">
    <property type="entry name" value="CNMP_BINDING_3"/>
    <property type="match status" value="1"/>
</dbReference>
<dbReference type="Pfam" id="PF13545">
    <property type="entry name" value="HTH_Crp_2"/>
    <property type="match status" value="1"/>
</dbReference>
<reference evidence="6" key="2">
    <citation type="journal article" date="2021" name="PeerJ">
        <title>Extensive microbial diversity within the chicken gut microbiome revealed by metagenomics and culture.</title>
        <authorList>
            <person name="Gilroy R."/>
            <person name="Ravi A."/>
            <person name="Getino M."/>
            <person name="Pursley I."/>
            <person name="Horton D.L."/>
            <person name="Alikhan N.F."/>
            <person name="Baker D."/>
            <person name="Gharbi K."/>
            <person name="Hall N."/>
            <person name="Watson M."/>
            <person name="Adriaenssens E.M."/>
            <person name="Foster-Nyarko E."/>
            <person name="Jarju S."/>
            <person name="Secka A."/>
            <person name="Antonio M."/>
            <person name="Oren A."/>
            <person name="Chaudhuri R.R."/>
            <person name="La Ragione R."/>
            <person name="Hildebrand F."/>
            <person name="Pallen M.J."/>
        </authorList>
    </citation>
    <scope>NUCLEOTIDE SEQUENCE</scope>
    <source>
        <strain evidence="6">CHK154-7741</strain>
    </source>
</reference>
<dbReference type="CDD" id="cd00038">
    <property type="entry name" value="CAP_ED"/>
    <property type="match status" value="1"/>
</dbReference>
<evidence type="ECO:0000256" key="1">
    <source>
        <dbReference type="ARBA" id="ARBA00023015"/>
    </source>
</evidence>
<name>A0A9D1MZ74_9CLOT</name>
<dbReference type="PANTHER" id="PTHR24567">
    <property type="entry name" value="CRP FAMILY TRANSCRIPTIONAL REGULATORY PROTEIN"/>
    <property type="match status" value="1"/>
</dbReference>
<keyword evidence="3" id="KW-0804">Transcription</keyword>
<proteinExistence type="predicted"/>
<evidence type="ECO:0000313" key="6">
    <source>
        <dbReference type="EMBL" id="HIU91728.1"/>
    </source>
</evidence>
<feature type="domain" description="Cyclic nucleotide-binding" evidence="4">
    <location>
        <begin position="3"/>
        <end position="125"/>
    </location>
</feature>